<dbReference type="Proteomes" id="UP000256845">
    <property type="component" value="Unassembled WGS sequence"/>
</dbReference>
<dbReference type="PRINTS" id="PR00702">
    <property type="entry name" value="ACRIFLAVINRP"/>
</dbReference>
<feature type="transmembrane region" description="Helical" evidence="1">
    <location>
        <begin position="541"/>
        <end position="561"/>
    </location>
</feature>
<feature type="transmembrane region" description="Helical" evidence="1">
    <location>
        <begin position="940"/>
        <end position="959"/>
    </location>
</feature>
<keyword evidence="3" id="KW-1185">Reference proteome</keyword>
<keyword evidence="1" id="KW-0472">Membrane</keyword>
<evidence type="ECO:0000313" key="2">
    <source>
        <dbReference type="EMBL" id="RED52505.1"/>
    </source>
</evidence>
<dbReference type="Pfam" id="PF00873">
    <property type="entry name" value="ACR_tran"/>
    <property type="match status" value="1"/>
</dbReference>
<dbReference type="Gene3D" id="3.30.70.1440">
    <property type="entry name" value="Multidrug efflux transporter AcrB pore domain"/>
    <property type="match status" value="1"/>
</dbReference>
<dbReference type="InterPro" id="IPR001036">
    <property type="entry name" value="Acrflvin-R"/>
</dbReference>
<sequence>MNLISLSIQRPVAVIAAVLMAVMFGAVALTSIPIQLAPDVSRPVITVSTNWPGAAPAEVEREIVNEQEDVLKGLEGMKSMTSSASNGQARITLEFDVGQDMGRALLLTANRLDRVSGYPDEADEPTLATVGSEDNAIAWFRIRKTDNETGPAIGTYRDFVVDVVKERIERVPGVSEVNVYGGGEREMQVVVEPALLARYGLTVSNVLDRLRAANASVTGGKVDEGKRRYVVRTDNEFSSLDQVRRVVLRSSQDSVSGRTARVTVGDVATVTMAYKEPGADIRSSGFEAVAVNATRETGANVIEVMTAIRAAVAELNADALPDRGLLMEQLYDETVYINSAIDLVTQNIWVGGILAAIILLVFLRSVRATLVVALAIPVSVVASFVAMAAMGRSLNVVSLAGIAFAVGMVVDAAIVVLENIYRLRQQGQPIGKAAYHGAAQVWGAILVSALTTVMVFIPILIMELEVGQLFRDIAVAISVAVLLSLLVSITVVPALANWLLSHDIADPSRRLVSLPLVDAFGKAFMKLVNRLTRAMVSSRRLALVMVVSVTAVAGTVTYMLIPKLEYLPEGNRNFVFGMLFPPPGYNLETMKEMAGRVETAVRPLWASETGPESAPGEPPKIENFFFVATNNRTFMGASAVDSQRAGELLGPLTGPIYREPGTFGFFTQPSIFGRGVGGTRAVDLDITGPDLEQVIAIAQQAAGMVSQILPTSEGNQLRPRPGLELGAPEIRVEPDAVHLSDNGVTARELGLTVDAFNDGLRVDEITYEGKLIDLMLTGPDRYASRTQGINNLPVVTSSGTILPLSSLARIDVTAGPTEIRHTERVRTITLTIRPNSAIPLETALEKIEAEVIKPLKAQGLPDGVRLQMTGTAEKLAATWAELQVDLLIALVIVFLVMAVLFESFLYPLIIMFAVPLATAGGLIGYSILAEFRFQTFNMLTILGFVILIGIVVNNAILIVHQTLHHIRAEGMAAAEAIVEATNNRVRPIFMSTLTSVVGMLPLVVFPGAGSEIYSGLGSVVVGGLALSAVLTLTIVPPLMTLIIGLMERPTKTAPAVAD</sequence>
<feature type="transmembrane region" description="Helical" evidence="1">
    <location>
        <begin position="343"/>
        <end position="363"/>
    </location>
</feature>
<reference evidence="2 3" key="1">
    <citation type="submission" date="2018-07" db="EMBL/GenBank/DDBJ databases">
        <title>Genomic Encyclopedia of Type Strains, Phase III (KMG-III): the genomes of soil and plant-associated and newly described type strains.</title>
        <authorList>
            <person name="Whitman W."/>
        </authorList>
    </citation>
    <scope>NUCLEOTIDE SEQUENCE [LARGE SCALE GENOMIC DNA]</scope>
    <source>
        <strain evidence="2 3">CECT 8488</strain>
    </source>
</reference>
<dbReference type="Gene3D" id="3.30.2090.10">
    <property type="entry name" value="Multidrug efflux transporter AcrB TolC docking domain, DN and DC subdomains"/>
    <property type="match status" value="2"/>
</dbReference>
<proteinExistence type="predicted"/>
<evidence type="ECO:0000313" key="3">
    <source>
        <dbReference type="Proteomes" id="UP000256845"/>
    </source>
</evidence>
<keyword evidence="1" id="KW-1133">Transmembrane helix</keyword>
<dbReference type="OrthoDB" id="9806532at2"/>
<feature type="transmembrane region" description="Helical" evidence="1">
    <location>
        <begin position="438"/>
        <end position="461"/>
    </location>
</feature>
<accession>A0A3D9HSW1</accession>
<dbReference type="InterPro" id="IPR027463">
    <property type="entry name" value="AcrB_DN_DC_subdom"/>
</dbReference>
<feature type="transmembrane region" description="Helical" evidence="1">
    <location>
        <begin position="882"/>
        <end position="901"/>
    </location>
</feature>
<dbReference type="SUPFAM" id="SSF82693">
    <property type="entry name" value="Multidrug efflux transporter AcrB pore domain, PN1, PN2, PC1 and PC2 subdomains"/>
    <property type="match status" value="2"/>
</dbReference>
<evidence type="ECO:0000256" key="1">
    <source>
        <dbReference type="SAM" id="Phobius"/>
    </source>
</evidence>
<feature type="transmembrane region" description="Helical" evidence="1">
    <location>
        <begin position="988"/>
        <end position="1008"/>
    </location>
</feature>
<comment type="caution">
    <text evidence="2">The sequence shown here is derived from an EMBL/GenBank/DDBJ whole genome shotgun (WGS) entry which is preliminary data.</text>
</comment>
<organism evidence="2 3">
    <name type="scientific">Aestuariispira insulae</name>
    <dbReference type="NCBI Taxonomy" id="1461337"/>
    <lineage>
        <taxon>Bacteria</taxon>
        <taxon>Pseudomonadati</taxon>
        <taxon>Pseudomonadota</taxon>
        <taxon>Alphaproteobacteria</taxon>
        <taxon>Rhodospirillales</taxon>
        <taxon>Kiloniellaceae</taxon>
        <taxon>Aestuariispira</taxon>
    </lineage>
</organism>
<protein>
    <submittedName>
        <fullName evidence="2">HAE1 family hydrophobic/amphiphilic exporter-1</fullName>
    </submittedName>
</protein>
<dbReference type="RefSeq" id="WP_115936034.1">
    <property type="nucleotide sequence ID" value="NZ_QRDW01000002.1"/>
</dbReference>
<dbReference type="PANTHER" id="PTHR32063">
    <property type="match status" value="1"/>
</dbReference>
<feature type="transmembrane region" description="Helical" evidence="1">
    <location>
        <begin position="370"/>
        <end position="390"/>
    </location>
</feature>
<feature type="transmembrane region" description="Helical" evidence="1">
    <location>
        <begin position="396"/>
        <end position="417"/>
    </location>
</feature>
<dbReference type="EMBL" id="QRDW01000002">
    <property type="protein sequence ID" value="RED52505.1"/>
    <property type="molecule type" value="Genomic_DNA"/>
</dbReference>
<dbReference type="GO" id="GO:0042910">
    <property type="term" value="F:xenobiotic transmembrane transporter activity"/>
    <property type="evidence" value="ECO:0007669"/>
    <property type="project" value="TreeGrafter"/>
</dbReference>
<dbReference type="AlphaFoldDB" id="A0A3D9HSW1"/>
<dbReference type="Gene3D" id="3.30.70.1430">
    <property type="entry name" value="Multidrug efflux transporter AcrB pore domain"/>
    <property type="match status" value="2"/>
</dbReference>
<dbReference type="PANTHER" id="PTHR32063:SF0">
    <property type="entry name" value="SWARMING MOTILITY PROTEIN SWRC"/>
    <property type="match status" value="1"/>
</dbReference>
<dbReference type="Gene3D" id="3.30.70.1320">
    <property type="entry name" value="Multidrug efflux transporter AcrB pore domain like"/>
    <property type="match status" value="1"/>
</dbReference>
<feature type="transmembrane region" description="Helical" evidence="1">
    <location>
        <begin position="12"/>
        <end position="34"/>
    </location>
</feature>
<name>A0A3D9HSW1_9PROT</name>
<dbReference type="SUPFAM" id="SSF82866">
    <property type="entry name" value="Multidrug efflux transporter AcrB transmembrane domain"/>
    <property type="match status" value="2"/>
</dbReference>
<gene>
    <name evidence="2" type="ORF">DFP90_102526</name>
</gene>
<keyword evidence="1" id="KW-0812">Transmembrane</keyword>
<feature type="transmembrane region" description="Helical" evidence="1">
    <location>
        <begin position="473"/>
        <end position="500"/>
    </location>
</feature>
<dbReference type="GO" id="GO:0005886">
    <property type="term" value="C:plasma membrane"/>
    <property type="evidence" value="ECO:0007669"/>
    <property type="project" value="TreeGrafter"/>
</dbReference>
<dbReference type="SUPFAM" id="SSF82714">
    <property type="entry name" value="Multidrug efflux transporter AcrB TolC docking domain, DN and DC subdomains"/>
    <property type="match status" value="2"/>
</dbReference>
<feature type="transmembrane region" description="Helical" evidence="1">
    <location>
        <begin position="908"/>
        <end position="928"/>
    </location>
</feature>
<dbReference type="Gene3D" id="1.20.1640.10">
    <property type="entry name" value="Multidrug efflux transporter AcrB transmembrane domain"/>
    <property type="match status" value="2"/>
</dbReference>
<feature type="transmembrane region" description="Helical" evidence="1">
    <location>
        <begin position="1020"/>
        <end position="1045"/>
    </location>
</feature>